<dbReference type="AlphaFoldDB" id="A0A2C9UV93"/>
<keyword evidence="6 9" id="KW-0732">Signal</keyword>
<feature type="chain" id="PRO_5012451883" evidence="9">
    <location>
        <begin position="28"/>
        <end position="92"/>
    </location>
</feature>
<keyword evidence="3" id="KW-0052">Apoplast</keyword>
<dbReference type="GO" id="GO:0006995">
    <property type="term" value="P:cellular response to nitrogen starvation"/>
    <property type="evidence" value="ECO:0007669"/>
    <property type="project" value="UniProtKB-ARBA"/>
</dbReference>
<evidence type="ECO:0000256" key="7">
    <source>
        <dbReference type="ARBA" id="ARBA00023278"/>
    </source>
</evidence>
<proteinExistence type="inferred from homology"/>
<dbReference type="EMBL" id="CM004398">
    <property type="protein sequence ID" value="OAY35417.1"/>
    <property type="molecule type" value="Genomic_DNA"/>
</dbReference>
<keyword evidence="5" id="KW-0372">Hormone</keyword>
<comment type="subcellular location">
    <subcellularLocation>
        <location evidence="1">Secreted</location>
        <location evidence="1">Extracellular space</location>
        <location evidence="1">Apoplast</location>
    </subcellularLocation>
</comment>
<evidence type="ECO:0000256" key="2">
    <source>
        <dbReference type="ARBA" id="ARBA00008963"/>
    </source>
</evidence>
<organism evidence="10 11">
    <name type="scientific">Manihot esculenta</name>
    <name type="common">Cassava</name>
    <name type="synonym">Jatropha manihot</name>
    <dbReference type="NCBI Taxonomy" id="3983"/>
    <lineage>
        <taxon>Eukaryota</taxon>
        <taxon>Viridiplantae</taxon>
        <taxon>Streptophyta</taxon>
        <taxon>Embryophyta</taxon>
        <taxon>Tracheophyta</taxon>
        <taxon>Spermatophyta</taxon>
        <taxon>Magnoliopsida</taxon>
        <taxon>eudicotyledons</taxon>
        <taxon>Gunneridae</taxon>
        <taxon>Pentapetalae</taxon>
        <taxon>rosids</taxon>
        <taxon>fabids</taxon>
        <taxon>Malpighiales</taxon>
        <taxon>Euphorbiaceae</taxon>
        <taxon>Crotonoideae</taxon>
        <taxon>Manihoteae</taxon>
        <taxon>Manihot</taxon>
    </lineage>
</organism>
<evidence type="ECO:0000256" key="3">
    <source>
        <dbReference type="ARBA" id="ARBA00022523"/>
    </source>
</evidence>
<evidence type="ECO:0000256" key="1">
    <source>
        <dbReference type="ARBA" id="ARBA00004271"/>
    </source>
</evidence>
<dbReference type="InterPro" id="IPR033250">
    <property type="entry name" value="CEP"/>
</dbReference>
<dbReference type="PANTHER" id="PTHR33348">
    <property type="entry name" value="PRECURSOR OF CEP5"/>
    <property type="match status" value="1"/>
</dbReference>
<name>A0A2C9UV93_MANES</name>
<feature type="region of interest" description="Disordered" evidence="8">
    <location>
        <begin position="71"/>
        <end position="92"/>
    </location>
</feature>
<evidence type="ECO:0000256" key="8">
    <source>
        <dbReference type="SAM" id="MobiDB-lite"/>
    </source>
</evidence>
<comment type="caution">
    <text evidence="10">The sequence shown here is derived from an EMBL/GenBank/DDBJ whole genome shotgun (WGS) entry which is preliminary data.</text>
</comment>
<dbReference type="GO" id="GO:2000280">
    <property type="term" value="P:regulation of root development"/>
    <property type="evidence" value="ECO:0000318"/>
    <property type="project" value="GO_Central"/>
</dbReference>
<dbReference type="GO" id="GO:0005179">
    <property type="term" value="F:hormone activity"/>
    <property type="evidence" value="ECO:0000318"/>
    <property type="project" value="GO_Central"/>
</dbReference>
<evidence type="ECO:0000256" key="5">
    <source>
        <dbReference type="ARBA" id="ARBA00022702"/>
    </source>
</evidence>
<dbReference type="GO" id="GO:0048364">
    <property type="term" value="P:root development"/>
    <property type="evidence" value="ECO:0007669"/>
    <property type="project" value="InterPro"/>
</dbReference>
<dbReference type="OMA" id="FLILCHE"/>
<keyword evidence="7" id="KW-0379">Hydroxylation</keyword>
<keyword evidence="4" id="KW-0964">Secreted</keyword>
<evidence type="ECO:0000256" key="9">
    <source>
        <dbReference type="SAM" id="SignalP"/>
    </source>
</evidence>
<evidence type="ECO:0000256" key="4">
    <source>
        <dbReference type="ARBA" id="ARBA00022525"/>
    </source>
</evidence>
<keyword evidence="11" id="KW-1185">Reference proteome</keyword>
<feature type="signal peptide" evidence="9">
    <location>
        <begin position="1"/>
        <end position="27"/>
    </location>
</feature>
<dbReference type="PANTHER" id="PTHR33348:SF7">
    <property type="entry name" value="PRECURSOR OF CEP11-RELATED"/>
    <property type="match status" value="1"/>
</dbReference>
<dbReference type="GO" id="GO:1901371">
    <property type="term" value="P:regulation of leaf morphogenesis"/>
    <property type="evidence" value="ECO:0000318"/>
    <property type="project" value="GO_Central"/>
</dbReference>
<reference evidence="11" key="1">
    <citation type="journal article" date="2016" name="Nat. Biotechnol.">
        <title>Sequencing wild and cultivated cassava and related species reveals extensive interspecific hybridization and genetic diversity.</title>
        <authorList>
            <person name="Bredeson J.V."/>
            <person name="Lyons J.B."/>
            <person name="Prochnik S.E."/>
            <person name="Wu G.A."/>
            <person name="Ha C.M."/>
            <person name="Edsinger-Gonzales E."/>
            <person name="Grimwood J."/>
            <person name="Schmutz J."/>
            <person name="Rabbi I.Y."/>
            <person name="Egesi C."/>
            <person name="Nauluvula P."/>
            <person name="Lebot V."/>
            <person name="Ndunguru J."/>
            <person name="Mkamilo G."/>
            <person name="Bart R.S."/>
            <person name="Setter T.L."/>
            <person name="Gleadow R.M."/>
            <person name="Kulakow P."/>
            <person name="Ferguson M.E."/>
            <person name="Rounsley S."/>
            <person name="Rokhsar D.S."/>
        </authorList>
    </citation>
    <scope>NUCLEOTIDE SEQUENCE [LARGE SCALE GENOMIC DNA]</scope>
    <source>
        <strain evidence="11">cv. AM560-2</strain>
    </source>
</reference>
<evidence type="ECO:0000313" key="10">
    <source>
        <dbReference type="EMBL" id="OAY35417.1"/>
    </source>
</evidence>
<accession>A0A2C9UV93</accession>
<comment type="similarity">
    <text evidence="2">Belongs to the C-terminally encoded plant signaling peptide (CEP) family.</text>
</comment>
<evidence type="ECO:0000313" key="11">
    <source>
        <dbReference type="Proteomes" id="UP000091857"/>
    </source>
</evidence>
<dbReference type="GO" id="GO:0048046">
    <property type="term" value="C:apoplast"/>
    <property type="evidence" value="ECO:0007669"/>
    <property type="project" value="UniProtKB-SubCell"/>
</dbReference>
<dbReference type="Proteomes" id="UP000091857">
    <property type="component" value="Chromosome 12"/>
</dbReference>
<evidence type="ECO:0000256" key="6">
    <source>
        <dbReference type="ARBA" id="ARBA00022729"/>
    </source>
</evidence>
<protein>
    <submittedName>
        <fullName evidence="10">Uncharacterized protein</fullName>
    </submittedName>
</protein>
<dbReference type="GO" id="GO:1902025">
    <property type="term" value="P:nitrate import"/>
    <property type="evidence" value="ECO:0000318"/>
    <property type="project" value="GO_Central"/>
</dbReference>
<sequence>MATIRAMCTCSLILVLILSHEVLVVEGRRLKSHGNKLCKKCSARTDHRILHVAERSQKLLGSENKTSKMDYVDDFRPTVPGHSPGVGHSLKN</sequence>
<gene>
    <name evidence="10" type="ORF">MANES_12G100300v8</name>
</gene>
<dbReference type="Gramene" id="Manes.12G100300.1.v8.1">
    <property type="protein sequence ID" value="Manes.12G100300.1.v8.1.CDS.1"/>
    <property type="gene ID" value="Manes.12G100300.v8.1"/>
</dbReference>
<dbReference type="GO" id="GO:0005576">
    <property type="term" value="C:extracellular region"/>
    <property type="evidence" value="ECO:0000318"/>
    <property type="project" value="GO_Central"/>
</dbReference>